<organism evidence="1">
    <name type="scientific">marine sediment metagenome</name>
    <dbReference type="NCBI Taxonomy" id="412755"/>
    <lineage>
        <taxon>unclassified sequences</taxon>
        <taxon>metagenomes</taxon>
        <taxon>ecological metagenomes</taxon>
    </lineage>
</organism>
<accession>X1FY65</accession>
<dbReference type="EMBL" id="BARU01006829">
    <property type="protein sequence ID" value="GAH37455.1"/>
    <property type="molecule type" value="Genomic_DNA"/>
</dbReference>
<name>X1FY65_9ZZZZ</name>
<reference evidence="1" key="1">
    <citation type="journal article" date="2014" name="Front. Microbiol.">
        <title>High frequency of phylogenetically diverse reductive dehalogenase-homologous genes in deep subseafloor sedimentary metagenomes.</title>
        <authorList>
            <person name="Kawai M."/>
            <person name="Futagami T."/>
            <person name="Toyoda A."/>
            <person name="Takaki Y."/>
            <person name="Nishi S."/>
            <person name="Hori S."/>
            <person name="Arai W."/>
            <person name="Tsubouchi T."/>
            <person name="Morono Y."/>
            <person name="Uchiyama I."/>
            <person name="Ito T."/>
            <person name="Fujiyama A."/>
            <person name="Inagaki F."/>
            <person name="Takami H."/>
        </authorList>
    </citation>
    <scope>NUCLEOTIDE SEQUENCE</scope>
    <source>
        <strain evidence="1">Expedition CK06-06</strain>
    </source>
</reference>
<evidence type="ECO:0000313" key="1">
    <source>
        <dbReference type="EMBL" id="GAH37455.1"/>
    </source>
</evidence>
<proteinExistence type="predicted"/>
<sequence>MKLYPWQYELFEKMNWFDKWSIHCLLCVAYKKLFLRYKCKECKYNPKKK</sequence>
<comment type="caution">
    <text evidence="1">The sequence shown here is derived from an EMBL/GenBank/DDBJ whole genome shotgun (WGS) entry which is preliminary data.</text>
</comment>
<protein>
    <submittedName>
        <fullName evidence="1">Uncharacterized protein</fullName>
    </submittedName>
</protein>
<gene>
    <name evidence="1" type="ORF">S03H2_13447</name>
</gene>
<dbReference type="AlphaFoldDB" id="X1FY65"/>